<keyword evidence="12" id="KW-0460">Magnesium</keyword>
<evidence type="ECO:0000313" key="14">
    <source>
        <dbReference type="EMBL" id="MFD3276313.1"/>
    </source>
</evidence>
<evidence type="ECO:0000256" key="13">
    <source>
        <dbReference type="NCBIfam" id="TIGR00445"/>
    </source>
</evidence>
<comment type="function">
    <text evidence="12">Catalyzes the initial step of the lipid cycle reactions in the biosynthesis of the cell wall peptidoglycan: transfers peptidoglycan precursor phospho-MurNAc-pentapeptide from UDP-MurNAc-pentapeptide onto the lipid carrier undecaprenyl phosphate, yielding undecaprenyl-pyrophosphoryl-MurNAc-pentapeptide, known as lipid I.</text>
</comment>
<feature type="transmembrane region" description="Helical" evidence="12">
    <location>
        <begin position="20"/>
        <end position="42"/>
    </location>
</feature>
<name>A0ABW6CZD2_9BACT</name>
<organism evidence="14 15">
    <name type="scientific">Aquirufa echingensis</name>
    <dbReference type="NCBI Taxonomy" id="3096516"/>
    <lineage>
        <taxon>Bacteria</taxon>
        <taxon>Pseudomonadati</taxon>
        <taxon>Bacteroidota</taxon>
        <taxon>Cytophagia</taxon>
        <taxon>Cytophagales</taxon>
        <taxon>Flectobacillaceae</taxon>
        <taxon>Aquirufa</taxon>
    </lineage>
</organism>
<feature type="transmembrane region" description="Helical" evidence="12">
    <location>
        <begin position="199"/>
        <end position="216"/>
    </location>
</feature>
<keyword evidence="4 12" id="KW-0808">Transferase</keyword>
<keyword evidence="6 12" id="KW-0133">Cell shape</keyword>
<dbReference type="Proteomes" id="UP001598114">
    <property type="component" value="Unassembled WGS sequence"/>
</dbReference>
<feature type="transmembrane region" description="Helical" evidence="12">
    <location>
        <begin position="99"/>
        <end position="120"/>
    </location>
</feature>
<keyword evidence="11 12" id="KW-0961">Cell wall biogenesis/degradation</keyword>
<evidence type="ECO:0000256" key="1">
    <source>
        <dbReference type="ARBA" id="ARBA00004141"/>
    </source>
</evidence>
<evidence type="ECO:0000256" key="7">
    <source>
        <dbReference type="ARBA" id="ARBA00022984"/>
    </source>
</evidence>
<comment type="cofactor">
    <cofactor evidence="12">
        <name>Mg(2+)</name>
        <dbReference type="ChEBI" id="CHEBI:18420"/>
    </cofactor>
</comment>
<comment type="caution">
    <text evidence="14">The sequence shown here is derived from an EMBL/GenBank/DDBJ whole genome shotgun (WGS) entry which is preliminary data.</text>
</comment>
<keyword evidence="12" id="KW-1003">Cell membrane</keyword>
<dbReference type="PROSITE" id="PS01348">
    <property type="entry name" value="MRAY_2"/>
    <property type="match status" value="1"/>
</dbReference>
<evidence type="ECO:0000256" key="12">
    <source>
        <dbReference type="HAMAP-Rule" id="MF_00038"/>
    </source>
</evidence>
<evidence type="ECO:0000256" key="5">
    <source>
        <dbReference type="ARBA" id="ARBA00022692"/>
    </source>
</evidence>
<dbReference type="InterPro" id="IPR000715">
    <property type="entry name" value="Glycosyl_transferase_4"/>
</dbReference>
<feature type="transmembrane region" description="Helical" evidence="12">
    <location>
        <begin position="291"/>
        <end position="312"/>
    </location>
</feature>
<keyword evidence="9 12" id="KW-0472">Membrane</keyword>
<dbReference type="PANTHER" id="PTHR22926:SF5">
    <property type="entry name" value="PHOSPHO-N-ACETYLMURAMOYL-PENTAPEPTIDE-TRANSFERASE HOMOLOG"/>
    <property type="match status" value="1"/>
</dbReference>
<evidence type="ECO:0000256" key="6">
    <source>
        <dbReference type="ARBA" id="ARBA00022960"/>
    </source>
</evidence>
<accession>A0ABW6CZD2</accession>
<dbReference type="EC" id="2.7.8.13" evidence="12 13"/>
<keyword evidence="7 12" id="KW-0573">Peptidoglycan synthesis</keyword>
<gene>
    <name evidence="12 14" type="primary">mraY</name>
    <name evidence="14" type="ORF">SKC38_08765</name>
</gene>
<evidence type="ECO:0000256" key="8">
    <source>
        <dbReference type="ARBA" id="ARBA00022989"/>
    </source>
</evidence>
<dbReference type="RefSeq" id="WP_377976763.1">
    <property type="nucleotide sequence ID" value="NZ_JBBKYA010000004.1"/>
</dbReference>
<dbReference type="InterPro" id="IPR018480">
    <property type="entry name" value="PNAcMuramoyl-5peptid_Trfase_CS"/>
</dbReference>
<comment type="catalytic activity">
    <reaction evidence="12">
        <text>UDP-N-acetyl-alpha-D-muramoyl-L-alanyl-gamma-D-glutamyl-meso-2,6-diaminopimeloyl-D-alanyl-D-alanine + di-trans,octa-cis-undecaprenyl phosphate = di-trans,octa-cis-undecaprenyl diphospho-N-acetyl-alpha-D-muramoyl-L-alanyl-D-glutamyl-meso-2,6-diaminopimeloyl-D-alanyl-D-alanine + UMP</text>
        <dbReference type="Rhea" id="RHEA:28386"/>
        <dbReference type="ChEBI" id="CHEBI:57865"/>
        <dbReference type="ChEBI" id="CHEBI:60392"/>
        <dbReference type="ChEBI" id="CHEBI:61386"/>
        <dbReference type="ChEBI" id="CHEBI:61387"/>
        <dbReference type="EC" id="2.7.8.13"/>
    </reaction>
</comment>
<reference evidence="14 15" key="1">
    <citation type="submission" date="2024-03" db="EMBL/GenBank/DDBJ databases">
        <title>Aquirufa genome sequencing.</title>
        <authorList>
            <person name="Pitt A."/>
            <person name="Hahn M.W."/>
        </authorList>
    </citation>
    <scope>NUCLEOTIDE SEQUENCE [LARGE SCALE GENOMIC DNA]</scope>
    <source>
        <strain evidence="14 15">PLAD-142S6K</strain>
    </source>
</reference>
<evidence type="ECO:0000313" key="15">
    <source>
        <dbReference type="Proteomes" id="UP001598114"/>
    </source>
</evidence>
<feature type="transmembrane region" description="Helical" evidence="12">
    <location>
        <begin position="228"/>
        <end position="247"/>
    </location>
</feature>
<dbReference type="EMBL" id="JBBKYA010000004">
    <property type="protein sequence ID" value="MFD3276313.1"/>
    <property type="molecule type" value="Genomic_DNA"/>
</dbReference>
<dbReference type="InterPro" id="IPR003524">
    <property type="entry name" value="PNAcMuramoyl-5peptid_Trfase"/>
</dbReference>
<dbReference type="NCBIfam" id="TIGR00445">
    <property type="entry name" value="mraY"/>
    <property type="match status" value="1"/>
</dbReference>
<proteinExistence type="inferred from homology"/>
<dbReference type="Pfam" id="PF00953">
    <property type="entry name" value="Glycos_transf_4"/>
    <property type="match status" value="1"/>
</dbReference>
<evidence type="ECO:0000256" key="11">
    <source>
        <dbReference type="ARBA" id="ARBA00023316"/>
    </source>
</evidence>
<sequence>MFYYLFEYLDKTLNIPGAGVFQYITFRAVAAVITSLGIAAIWGKAVIYRLQRLQIGEEIRDLGLEGQMAKKGTPTMGGFIILLSLLIPTLLFAKITNVYIVLLLTSAVWLGAVGFADDYIKVFKKNKDGLSGKFKIVGQIGLGIIVGLTMYFNQHIKVREFATDGTFVDHKSLLTTVPFMKGNSFDYNMLLPSFIPDEYVWIVYVLVVIFIITAVSNGANITDGIDGLAAGTSVIIGIALAILAYVSGNKVISQYLNVMFIPNSGELAVFCAAFVGACIGFLWYNAYPAQVFMGDTGSLMLGGVIATLAIVIRKEMLIPVLCGIFLIENLSVIMQVAYFKYTKRKYGEGRRIFLMSPLHHHFQKKNYHEAKIVTRFLIVGIILAVISLVTLKLR</sequence>
<dbReference type="GO" id="GO:0016740">
    <property type="term" value="F:transferase activity"/>
    <property type="evidence" value="ECO:0007669"/>
    <property type="project" value="UniProtKB-KW"/>
</dbReference>
<evidence type="ECO:0000256" key="4">
    <source>
        <dbReference type="ARBA" id="ARBA00022679"/>
    </source>
</evidence>
<keyword evidence="8 12" id="KW-1133">Transmembrane helix</keyword>
<feature type="transmembrane region" description="Helical" evidence="12">
    <location>
        <begin position="132"/>
        <end position="152"/>
    </location>
</feature>
<evidence type="ECO:0000256" key="10">
    <source>
        <dbReference type="ARBA" id="ARBA00023306"/>
    </source>
</evidence>
<dbReference type="CDD" id="cd06852">
    <property type="entry name" value="GT_MraY"/>
    <property type="match status" value="1"/>
</dbReference>
<comment type="pathway">
    <text evidence="12">Cell wall biogenesis; peptidoglycan biosynthesis.</text>
</comment>
<evidence type="ECO:0000256" key="9">
    <source>
        <dbReference type="ARBA" id="ARBA00023136"/>
    </source>
</evidence>
<evidence type="ECO:0000256" key="3">
    <source>
        <dbReference type="ARBA" id="ARBA00022618"/>
    </source>
</evidence>
<comment type="similarity">
    <text evidence="2 12">Belongs to the glycosyltransferase 4 family. MraY subfamily.</text>
</comment>
<keyword evidence="10 12" id="KW-0131">Cell cycle</keyword>
<dbReference type="HAMAP" id="MF_00038">
    <property type="entry name" value="MraY"/>
    <property type="match status" value="1"/>
</dbReference>
<feature type="transmembrane region" description="Helical" evidence="12">
    <location>
        <begin position="318"/>
        <end position="341"/>
    </location>
</feature>
<dbReference type="PANTHER" id="PTHR22926">
    <property type="entry name" value="PHOSPHO-N-ACETYLMURAMOYL-PENTAPEPTIDE-TRANSFERASE"/>
    <property type="match status" value="1"/>
</dbReference>
<keyword evidence="3 12" id="KW-0132">Cell division</keyword>
<feature type="transmembrane region" description="Helical" evidence="12">
    <location>
        <begin position="267"/>
        <end position="284"/>
    </location>
</feature>
<keyword evidence="5 12" id="KW-0812">Transmembrane</keyword>
<feature type="transmembrane region" description="Helical" evidence="12">
    <location>
        <begin position="76"/>
        <end position="93"/>
    </location>
</feature>
<keyword evidence="12" id="KW-0479">Metal-binding</keyword>
<feature type="transmembrane region" description="Helical" evidence="12">
    <location>
        <begin position="372"/>
        <end position="391"/>
    </location>
</feature>
<evidence type="ECO:0000256" key="2">
    <source>
        <dbReference type="ARBA" id="ARBA00005583"/>
    </source>
</evidence>
<keyword evidence="15" id="KW-1185">Reference proteome</keyword>
<protein>
    <recommendedName>
        <fullName evidence="12 13">Phospho-N-acetylmuramoyl-pentapeptide-transferase</fullName>
        <ecNumber evidence="12 13">2.7.8.13</ecNumber>
    </recommendedName>
    <alternativeName>
        <fullName evidence="12">UDP-MurNAc-pentapeptide phosphotransferase</fullName>
    </alternativeName>
</protein>
<comment type="subcellular location">
    <subcellularLocation>
        <location evidence="12">Cell membrane</location>
        <topology evidence="12">Multi-pass membrane protein</topology>
    </subcellularLocation>
    <subcellularLocation>
        <location evidence="1">Membrane</location>
        <topology evidence="1">Multi-pass membrane protein</topology>
    </subcellularLocation>
</comment>